<sequence>VEVVRGVCTANCPMCPIEEIRYNSSVMNFEKFKKIVDSFGEGINKIRLVN</sequence>
<organism evidence="1">
    <name type="scientific">marine metagenome</name>
    <dbReference type="NCBI Taxonomy" id="408172"/>
    <lineage>
        <taxon>unclassified sequences</taxon>
        <taxon>metagenomes</taxon>
        <taxon>ecological metagenomes</taxon>
    </lineage>
</organism>
<dbReference type="EMBL" id="UINC01004456">
    <property type="protein sequence ID" value="SVA14465.1"/>
    <property type="molecule type" value="Genomic_DNA"/>
</dbReference>
<feature type="non-terminal residue" evidence="1">
    <location>
        <position position="1"/>
    </location>
</feature>
<dbReference type="InterPro" id="IPR013785">
    <property type="entry name" value="Aldolase_TIM"/>
</dbReference>
<gene>
    <name evidence="1" type="ORF">METZ01_LOCUS67319</name>
</gene>
<dbReference type="Gene3D" id="3.20.20.70">
    <property type="entry name" value="Aldolase class I"/>
    <property type="match status" value="1"/>
</dbReference>
<name>A0A381TEB1_9ZZZZ</name>
<accession>A0A381TEB1</accession>
<protein>
    <submittedName>
        <fullName evidence="1">Uncharacterized protein</fullName>
    </submittedName>
</protein>
<evidence type="ECO:0000313" key="1">
    <source>
        <dbReference type="EMBL" id="SVA14465.1"/>
    </source>
</evidence>
<reference evidence="1" key="1">
    <citation type="submission" date="2018-05" db="EMBL/GenBank/DDBJ databases">
        <authorList>
            <person name="Lanie J.A."/>
            <person name="Ng W.-L."/>
            <person name="Kazmierczak K.M."/>
            <person name="Andrzejewski T.M."/>
            <person name="Davidsen T.M."/>
            <person name="Wayne K.J."/>
            <person name="Tettelin H."/>
            <person name="Glass J.I."/>
            <person name="Rusch D."/>
            <person name="Podicherti R."/>
            <person name="Tsui H.-C.T."/>
            <person name="Winkler M.E."/>
        </authorList>
    </citation>
    <scope>NUCLEOTIDE SEQUENCE</scope>
</reference>
<proteinExistence type="predicted"/>
<dbReference type="AlphaFoldDB" id="A0A381TEB1"/>